<dbReference type="Proteomes" id="UP000593566">
    <property type="component" value="Unassembled WGS sequence"/>
</dbReference>
<dbReference type="GeneID" id="59328809"/>
<dbReference type="InterPro" id="IPR029058">
    <property type="entry name" value="AB_hydrolase_fold"/>
</dbReference>
<evidence type="ECO:0000313" key="2">
    <source>
        <dbReference type="Proteomes" id="UP000593566"/>
    </source>
</evidence>
<dbReference type="SUPFAM" id="SSF53474">
    <property type="entry name" value="alpha/beta-Hydrolases"/>
    <property type="match status" value="1"/>
</dbReference>
<dbReference type="EMBL" id="JACCJB010000010">
    <property type="protein sequence ID" value="KAF6223547.1"/>
    <property type="molecule type" value="Genomic_DNA"/>
</dbReference>
<proteinExistence type="predicted"/>
<dbReference type="Gene3D" id="3.40.50.1820">
    <property type="entry name" value="alpha/beta hydrolase"/>
    <property type="match status" value="1"/>
</dbReference>
<organism evidence="1 2">
    <name type="scientific">Letharia lupina</name>
    <dbReference type="NCBI Taxonomy" id="560253"/>
    <lineage>
        <taxon>Eukaryota</taxon>
        <taxon>Fungi</taxon>
        <taxon>Dikarya</taxon>
        <taxon>Ascomycota</taxon>
        <taxon>Pezizomycotina</taxon>
        <taxon>Lecanoromycetes</taxon>
        <taxon>OSLEUM clade</taxon>
        <taxon>Lecanoromycetidae</taxon>
        <taxon>Lecanorales</taxon>
        <taxon>Lecanorineae</taxon>
        <taxon>Parmeliaceae</taxon>
        <taxon>Letharia</taxon>
    </lineage>
</organism>
<name>A0A8H6CHE4_9LECA</name>
<keyword evidence="2" id="KW-1185">Reference proteome</keyword>
<reference evidence="1 2" key="1">
    <citation type="journal article" date="2020" name="Genomics">
        <title>Complete, high-quality genomes from long-read metagenomic sequencing of two wolf lichen thalli reveals enigmatic genome architecture.</title>
        <authorList>
            <person name="McKenzie S.K."/>
            <person name="Walston R.F."/>
            <person name="Allen J.L."/>
        </authorList>
    </citation>
    <scope>NUCLEOTIDE SEQUENCE [LARGE SCALE GENOMIC DNA]</scope>
    <source>
        <strain evidence="1">WasteWater1</strain>
    </source>
</reference>
<dbReference type="RefSeq" id="XP_037152764.1">
    <property type="nucleotide sequence ID" value="XM_037291329.1"/>
</dbReference>
<dbReference type="AlphaFoldDB" id="A0A8H6CHE4"/>
<evidence type="ECO:0000313" key="1">
    <source>
        <dbReference type="EMBL" id="KAF6223547.1"/>
    </source>
</evidence>
<accession>A0A8H6CHE4</accession>
<comment type="caution">
    <text evidence="1">The sequence shown here is derived from an EMBL/GenBank/DDBJ whole genome shotgun (WGS) entry which is preliminary data.</text>
</comment>
<protein>
    <submittedName>
        <fullName evidence="1">Uncharacterized protein</fullName>
    </submittedName>
</protein>
<gene>
    <name evidence="1" type="ORF">HO133_000390</name>
</gene>
<sequence>MFERYDDFIGKGDAHSAAMMNVMIWGRGTQSHNDGRLSRVVADKLFDWCRMIAQREIAGNGGSAIPAEDLKPAAAGRLSDISVPSMVAYGRYDETSTNEAMKYAAQRIPGAKLKEFVIAHMINLESPSEFNNWLEAYLDQFLL</sequence>